<dbReference type="Gene3D" id="3.40.220.10">
    <property type="entry name" value="Leucine Aminopeptidase, subunit E, domain 1"/>
    <property type="match status" value="1"/>
</dbReference>
<dbReference type="InterPro" id="IPR043472">
    <property type="entry name" value="Macro_dom-like"/>
</dbReference>
<accession>A0A0F9TQ59</accession>
<organism evidence="1">
    <name type="scientific">marine sediment metagenome</name>
    <dbReference type="NCBI Taxonomy" id="412755"/>
    <lineage>
        <taxon>unclassified sequences</taxon>
        <taxon>metagenomes</taxon>
        <taxon>ecological metagenomes</taxon>
    </lineage>
</organism>
<dbReference type="PANTHER" id="PTHR12521">
    <property type="entry name" value="PROTEIN C6ORF130"/>
    <property type="match status" value="1"/>
</dbReference>
<proteinExistence type="predicted"/>
<comment type="caution">
    <text evidence="1">The sequence shown here is derived from an EMBL/GenBank/DDBJ whole genome shotgun (WGS) entry which is preliminary data.</text>
</comment>
<name>A0A0F9TQ59_9ZZZZ</name>
<dbReference type="SUPFAM" id="SSF52949">
    <property type="entry name" value="Macro domain-like"/>
    <property type="match status" value="1"/>
</dbReference>
<evidence type="ECO:0000313" key="1">
    <source>
        <dbReference type="EMBL" id="KKN77087.1"/>
    </source>
</evidence>
<dbReference type="InterPro" id="IPR050892">
    <property type="entry name" value="ADP-ribose_metab_enzymes"/>
</dbReference>
<dbReference type="GO" id="GO:0140291">
    <property type="term" value="P:peptidyl-glutamate ADP-deribosylation"/>
    <property type="evidence" value="ECO:0007669"/>
    <property type="project" value="TreeGrafter"/>
</dbReference>
<reference evidence="1" key="1">
    <citation type="journal article" date="2015" name="Nature">
        <title>Complex archaea that bridge the gap between prokaryotes and eukaryotes.</title>
        <authorList>
            <person name="Spang A."/>
            <person name="Saw J.H."/>
            <person name="Jorgensen S.L."/>
            <person name="Zaremba-Niedzwiedzka K."/>
            <person name="Martijn J."/>
            <person name="Lind A.E."/>
            <person name="van Eijk R."/>
            <person name="Schleper C."/>
            <person name="Guy L."/>
            <person name="Ettema T.J."/>
        </authorList>
    </citation>
    <scope>NUCLEOTIDE SEQUENCE</scope>
</reference>
<protein>
    <recommendedName>
        <fullName evidence="2">Macro domain-containing protein</fullName>
    </recommendedName>
</protein>
<dbReference type="AlphaFoldDB" id="A0A0F9TQ59"/>
<evidence type="ECO:0008006" key="2">
    <source>
        <dbReference type="Google" id="ProtNLM"/>
    </source>
</evidence>
<sequence>MKIVTGDIWKYPADVICIPTNGFIKRNGAAVMGRGVAKQATQRFIGIEFTIGEHLKWNGNEVGWIDWFNQWFLTFPTKHHWSQESDMDLIDESTYVLRNLALDNPEAIFVLPRPGCGNGGLDWNDVEPRIAGLLPDNVHVIDREVSP</sequence>
<gene>
    <name evidence="1" type="ORF">LCGC14_0364260</name>
</gene>
<dbReference type="PANTHER" id="PTHR12521:SF0">
    <property type="entry name" value="ADP-RIBOSE GLYCOHYDROLASE OARD1"/>
    <property type="match status" value="1"/>
</dbReference>
<dbReference type="EMBL" id="LAZR01000285">
    <property type="protein sequence ID" value="KKN77087.1"/>
    <property type="molecule type" value="Genomic_DNA"/>
</dbReference>